<evidence type="ECO:0000256" key="2">
    <source>
        <dbReference type="ARBA" id="ARBA00022490"/>
    </source>
</evidence>
<dbReference type="InterPro" id="IPR036451">
    <property type="entry name" value="CblAdoTrfase-like_sf"/>
</dbReference>
<comment type="caution">
    <text evidence="7">The sequence shown here is derived from an EMBL/GenBank/DDBJ whole genome shotgun (WGS) entry which is preliminary data.</text>
</comment>
<dbReference type="FunFam" id="1.20.1200.10:FF:000003">
    <property type="entry name" value="ATP:cob(I)alamin adenosyltransferase"/>
    <property type="match status" value="1"/>
</dbReference>
<dbReference type="PANTHER" id="PTHR12213">
    <property type="entry name" value="CORRINOID ADENOSYLTRANSFERASE"/>
    <property type="match status" value="1"/>
</dbReference>
<comment type="subcellular location">
    <subcellularLocation>
        <location evidence="1">Cytoplasm</location>
    </subcellularLocation>
</comment>
<dbReference type="InterPro" id="IPR029499">
    <property type="entry name" value="PduO-typ"/>
</dbReference>
<keyword evidence="8" id="KW-1185">Reference proteome</keyword>
<dbReference type="GO" id="GO:0005737">
    <property type="term" value="C:cytoplasm"/>
    <property type="evidence" value="ECO:0007669"/>
    <property type="project" value="UniProtKB-SubCell"/>
</dbReference>
<keyword evidence="3 7" id="KW-0808">Transferase</keyword>
<dbReference type="SUPFAM" id="SSF89028">
    <property type="entry name" value="Cobalamin adenosyltransferase-like"/>
    <property type="match status" value="1"/>
</dbReference>
<proteinExistence type="predicted"/>
<evidence type="ECO:0000313" key="7">
    <source>
        <dbReference type="EMBL" id="GBH34425.1"/>
    </source>
</evidence>
<keyword evidence="4" id="KW-0547">Nucleotide-binding</keyword>
<name>A0A2S2KSI9_9ARCH</name>
<dbReference type="Proteomes" id="UP000245829">
    <property type="component" value="Unassembled WGS sequence"/>
</dbReference>
<feature type="domain" description="Cobalamin adenosyltransferase-like" evidence="6">
    <location>
        <begin position="3"/>
        <end position="164"/>
    </location>
</feature>
<reference evidence="7 8" key="1">
    <citation type="submission" date="2018-05" db="EMBL/GenBank/DDBJ databases">
        <title>genome sequencing of Nitrosopumilus sp. NM25.</title>
        <authorList>
            <person name="Mori K."/>
            <person name="Nakagawa T."/>
        </authorList>
    </citation>
    <scope>NUCLEOTIDE SEQUENCE [LARGE SCALE GENOMIC DNA]</scope>
    <source>
        <strain evidence="7 8">NM25</strain>
    </source>
</reference>
<dbReference type="GO" id="GO:0008817">
    <property type="term" value="F:corrinoid adenosyltransferase activity"/>
    <property type="evidence" value="ECO:0007669"/>
    <property type="project" value="TreeGrafter"/>
</dbReference>
<dbReference type="GeneID" id="76209288"/>
<dbReference type="InterPro" id="IPR016030">
    <property type="entry name" value="CblAdoTrfase-like"/>
</dbReference>
<dbReference type="EMBL" id="BGKI01000007">
    <property type="protein sequence ID" value="GBH34425.1"/>
    <property type="molecule type" value="Genomic_DNA"/>
</dbReference>
<evidence type="ECO:0000259" key="6">
    <source>
        <dbReference type="Pfam" id="PF01923"/>
    </source>
</evidence>
<dbReference type="PANTHER" id="PTHR12213:SF0">
    <property type="entry name" value="CORRINOID ADENOSYLTRANSFERASE MMAB"/>
    <property type="match status" value="1"/>
</dbReference>
<dbReference type="RefSeq" id="WP_109877063.1">
    <property type="nucleotide sequence ID" value="NZ_AP026695.1"/>
</dbReference>
<dbReference type="AlphaFoldDB" id="A0A2S2KSI9"/>
<keyword evidence="5" id="KW-0067">ATP-binding</keyword>
<evidence type="ECO:0000256" key="1">
    <source>
        <dbReference type="ARBA" id="ARBA00004496"/>
    </source>
</evidence>
<sequence>MKIYTKTGDDGNTGLQGNFRISKSHPRIIAYGAVDEVNAALGIVLTNILDDDIVKLLTKIQNDLFLVGADLSNPNLNDVKNRVTLEMIQNLEHSIDKFESELPPLTNFILPGGSIAGAQLHYVRTIVRRAETQIVQLSEKDEINSNCIIYLNRLSDLLFVMGRLINKRKGKDDILWKI</sequence>
<dbReference type="NCBIfam" id="TIGR00636">
    <property type="entry name" value="PduO_Nterm"/>
    <property type="match status" value="1"/>
</dbReference>
<evidence type="ECO:0000313" key="8">
    <source>
        <dbReference type="Proteomes" id="UP000245829"/>
    </source>
</evidence>
<dbReference type="GO" id="GO:0005524">
    <property type="term" value="F:ATP binding"/>
    <property type="evidence" value="ECO:0007669"/>
    <property type="project" value="UniProtKB-KW"/>
</dbReference>
<organism evidence="7 8">
    <name type="scientific">Nitrosopumilus zosterae</name>
    <dbReference type="NCBI Taxonomy" id="718286"/>
    <lineage>
        <taxon>Archaea</taxon>
        <taxon>Nitrososphaerota</taxon>
        <taxon>Nitrososphaeria</taxon>
        <taxon>Nitrosopumilales</taxon>
        <taxon>Nitrosopumilaceae</taxon>
        <taxon>Nitrosopumilus</taxon>
    </lineage>
</organism>
<dbReference type="Gene3D" id="1.20.1200.10">
    <property type="entry name" value="Cobalamin adenosyltransferase-like"/>
    <property type="match status" value="1"/>
</dbReference>
<accession>A0A2S2KSI9</accession>
<dbReference type="Pfam" id="PF01923">
    <property type="entry name" value="Cob_adeno_trans"/>
    <property type="match status" value="1"/>
</dbReference>
<evidence type="ECO:0000256" key="3">
    <source>
        <dbReference type="ARBA" id="ARBA00022679"/>
    </source>
</evidence>
<gene>
    <name evidence="7" type="ORF">NZNM25_12160</name>
</gene>
<keyword evidence="2" id="KW-0963">Cytoplasm</keyword>
<protein>
    <submittedName>
        <fullName evidence="7">ATP--cob(I)alamin adenosyltransferase</fullName>
    </submittedName>
</protein>
<evidence type="ECO:0000256" key="5">
    <source>
        <dbReference type="ARBA" id="ARBA00022840"/>
    </source>
</evidence>
<evidence type="ECO:0000256" key="4">
    <source>
        <dbReference type="ARBA" id="ARBA00022741"/>
    </source>
</evidence>
<dbReference type="OrthoDB" id="4665at2157"/>